<reference evidence="2 3" key="1">
    <citation type="journal article" date="2016" name="Int. J. Syst. Evol. Microbiol.">
        <title>Dermabacter jinjuensis sp. nov., a novel species of the genus Dermabacter isolated from a clinical specimen.</title>
        <authorList>
            <person name="Park Y.K."/>
            <person name="Lee K.M."/>
            <person name="Lee W.K."/>
            <person name="Cho M.J."/>
            <person name="Lee H.S."/>
            <person name="Cho Y.G."/>
            <person name="Lee Y.C."/>
            <person name="Lee W.K."/>
            <person name="Seong W.K."/>
            <person name="Hwang K.J."/>
        </authorList>
    </citation>
    <scope>NUCLEOTIDE SEQUENCE [LARGE SCALE GENOMIC DNA]</scope>
    <source>
        <strain evidence="2 3">32T</strain>
    </source>
</reference>
<dbReference type="RefSeq" id="WP_034371435.1">
    <property type="nucleotide sequence ID" value="NZ_CP023482.1"/>
</dbReference>
<evidence type="ECO:0000313" key="1">
    <source>
        <dbReference type="EMBL" id="ATH95667.1"/>
    </source>
</evidence>
<dbReference type="Proteomes" id="UP000815698">
    <property type="component" value="Chromosome"/>
</dbReference>
<reference evidence="2" key="2">
    <citation type="submission" date="2017-09" db="EMBL/GenBank/DDBJ databases">
        <authorList>
            <person name="Yu W.S."/>
            <person name="Kim M.-h."/>
            <person name="Kim J.-K."/>
            <person name="Lee K.-M."/>
            <person name="Hwang K.-J."/>
        </authorList>
    </citation>
    <scope>NUCLEOTIDE SEQUENCE</scope>
    <source>
        <strain evidence="2">32T</strain>
    </source>
</reference>
<name>A0ABM6PQI8_9MICO</name>
<accession>A0ABM6PQI8</accession>
<organism evidence="2 3">
    <name type="scientific">Dermabacter jinjuensis</name>
    <dbReference type="NCBI Taxonomy" id="1667168"/>
    <lineage>
        <taxon>Bacteria</taxon>
        <taxon>Bacillati</taxon>
        <taxon>Actinomycetota</taxon>
        <taxon>Actinomycetes</taxon>
        <taxon>Micrococcales</taxon>
        <taxon>Dermabacteraceae</taxon>
        <taxon>Dermabacter</taxon>
    </lineage>
</organism>
<protein>
    <recommendedName>
        <fullName evidence="4">Antitoxin</fullName>
    </recommendedName>
</protein>
<keyword evidence="3" id="KW-1185">Reference proteome</keyword>
<dbReference type="EMBL" id="CP023482">
    <property type="protein sequence ID" value="ATH97501.1"/>
    <property type="molecule type" value="Genomic_DNA"/>
</dbReference>
<evidence type="ECO:0008006" key="4">
    <source>
        <dbReference type="Google" id="ProtNLM"/>
    </source>
</evidence>
<sequence length="84" mass="8399">MNDSSPLDKVKDAAQSLADTAKDKIPAGVDAAADAVVDLAAKAEEKFPQAKGVADKVVDVAGAAQDKAHELGDGDDGDSAAAQH</sequence>
<dbReference type="EMBL" id="CP023482">
    <property type="protein sequence ID" value="ATH95667.1"/>
    <property type="molecule type" value="Genomic_DNA"/>
</dbReference>
<evidence type="ECO:0000313" key="3">
    <source>
        <dbReference type="Proteomes" id="UP000815698"/>
    </source>
</evidence>
<evidence type="ECO:0000313" key="2">
    <source>
        <dbReference type="EMBL" id="ATH97501.1"/>
    </source>
</evidence>
<gene>
    <name evidence="1" type="ORF">COP05_00030</name>
    <name evidence="2" type="ORF">COP05_10845</name>
</gene>
<proteinExistence type="predicted"/>